<reference evidence="1 2" key="1">
    <citation type="journal article" date="2013" name="Curr. Biol.">
        <title>Shared signatures of parasitism and phylogenomics unite Cryptomycota and microsporidia.</title>
        <authorList>
            <person name="James T.Y."/>
            <person name="Pelin A."/>
            <person name="Bonen L."/>
            <person name="Ahrendt S."/>
            <person name="Sain D."/>
            <person name="Corradi N."/>
            <person name="Stajich J.E."/>
        </authorList>
    </citation>
    <scope>NUCLEOTIDE SEQUENCE [LARGE SCALE GENOMIC DNA]</scope>
    <source>
        <strain evidence="1 2">CSF55</strain>
    </source>
</reference>
<protein>
    <submittedName>
        <fullName evidence="1">Uncharacterized protein</fullName>
    </submittedName>
</protein>
<dbReference type="EMBL" id="KE561347">
    <property type="protein sequence ID" value="EPZ30911.1"/>
    <property type="molecule type" value="Genomic_DNA"/>
</dbReference>
<keyword evidence="2" id="KW-1185">Reference proteome</keyword>
<dbReference type="AlphaFoldDB" id="A0A075AMN3"/>
<accession>A0A075AMN3</accession>
<proteinExistence type="predicted"/>
<dbReference type="HOGENOM" id="CLU_2098230_0_0_1"/>
<sequence>MNSISCFSSTLFVELKSDTSDPNDRTSDDDLRLGEMSCKWSGQSSIGLEIVSGASRNTKSDWMPFVKIDSRMFLVVGSVRFVDLCRFDKRLIKRIDCSKRIRLEEKFSKIVLKSSE</sequence>
<name>A0A075AMN3_ROZAC</name>
<dbReference type="Proteomes" id="UP000030755">
    <property type="component" value="Unassembled WGS sequence"/>
</dbReference>
<evidence type="ECO:0000313" key="1">
    <source>
        <dbReference type="EMBL" id="EPZ30911.1"/>
    </source>
</evidence>
<gene>
    <name evidence="1" type="ORF">O9G_002788</name>
</gene>
<evidence type="ECO:0000313" key="2">
    <source>
        <dbReference type="Proteomes" id="UP000030755"/>
    </source>
</evidence>
<organism evidence="1 2">
    <name type="scientific">Rozella allomycis (strain CSF55)</name>
    <dbReference type="NCBI Taxonomy" id="988480"/>
    <lineage>
        <taxon>Eukaryota</taxon>
        <taxon>Fungi</taxon>
        <taxon>Fungi incertae sedis</taxon>
        <taxon>Cryptomycota</taxon>
        <taxon>Cryptomycota incertae sedis</taxon>
        <taxon>Rozella</taxon>
    </lineage>
</organism>